<dbReference type="GO" id="GO:0019104">
    <property type="term" value="F:DNA N-glycosylase activity"/>
    <property type="evidence" value="ECO:0007669"/>
    <property type="project" value="InterPro"/>
</dbReference>
<dbReference type="GO" id="GO:0008270">
    <property type="term" value="F:zinc ion binding"/>
    <property type="evidence" value="ECO:0007669"/>
    <property type="project" value="InterPro"/>
</dbReference>
<dbReference type="GO" id="GO:0006284">
    <property type="term" value="P:base-excision repair"/>
    <property type="evidence" value="ECO:0007669"/>
    <property type="project" value="InterPro"/>
</dbReference>
<dbReference type="Pfam" id="PF01149">
    <property type="entry name" value="Fapy_DNA_glyco"/>
    <property type="match status" value="1"/>
</dbReference>
<dbReference type="Proteomes" id="UP000326903">
    <property type="component" value="Unassembled WGS sequence"/>
</dbReference>
<dbReference type="Gene3D" id="3.20.190.10">
    <property type="entry name" value="MutM-like, N-terminal"/>
    <property type="match status" value="1"/>
</dbReference>
<feature type="domain" description="Formamidopyrimidine-DNA glycosylase catalytic" evidence="1">
    <location>
        <begin position="2"/>
        <end position="113"/>
    </location>
</feature>
<sequence length="145" mass="16342">MSELPDIDVFSANLNSIFAGKKVVKVKVVNGNKLKDKPQDIITNVQGKTLKSIYRSGKEMRFEFKDGSLLGMHLMLTGDVFVFDKENDHNSTIIEFHFNNGKGLALTDRMKNANVKLKPEDKDAVEALDKRPTGKTQSTIFYFTK</sequence>
<protein>
    <recommendedName>
        <fullName evidence="1">Formamidopyrimidine-DNA glycosylase catalytic domain-containing protein</fullName>
    </recommendedName>
</protein>
<dbReference type="PROSITE" id="PS51068">
    <property type="entry name" value="FPG_CAT"/>
    <property type="match status" value="1"/>
</dbReference>
<dbReference type="InterPro" id="IPR012319">
    <property type="entry name" value="FPG_cat"/>
</dbReference>
<proteinExistence type="predicted"/>
<dbReference type="RefSeq" id="WP_150416026.1">
    <property type="nucleotide sequence ID" value="NZ_VYQF01000006.1"/>
</dbReference>
<keyword evidence="3" id="KW-1185">Reference proteome</keyword>
<dbReference type="SMART" id="SM00898">
    <property type="entry name" value="Fapy_DNA_glyco"/>
    <property type="match status" value="1"/>
</dbReference>
<gene>
    <name evidence="2" type="ORF">FW778_17000</name>
</gene>
<evidence type="ECO:0000313" key="2">
    <source>
        <dbReference type="EMBL" id="KAA9037128.1"/>
    </source>
</evidence>
<reference evidence="2 3" key="1">
    <citation type="submission" date="2019-09" db="EMBL/GenBank/DDBJ databases">
        <title>Draft genome sequence of Ginsengibacter sp. BR5-29.</title>
        <authorList>
            <person name="Im W.-T."/>
        </authorList>
    </citation>
    <scope>NUCLEOTIDE SEQUENCE [LARGE SCALE GENOMIC DNA]</scope>
    <source>
        <strain evidence="2 3">BR5-29</strain>
    </source>
</reference>
<dbReference type="GO" id="GO:0003906">
    <property type="term" value="F:DNA-(apurinic or apyrimidinic site) endonuclease activity"/>
    <property type="evidence" value="ECO:0007669"/>
    <property type="project" value="InterPro"/>
</dbReference>
<organism evidence="2 3">
    <name type="scientific">Ginsengibacter hankyongi</name>
    <dbReference type="NCBI Taxonomy" id="2607284"/>
    <lineage>
        <taxon>Bacteria</taxon>
        <taxon>Pseudomonadati</taxon>
        <taxon>Bacteroidota</taxon>
        <taxon>Chitinophagia</taxon>
        <taxon>Chitinophagales</taxon>
        <taxon>Chitinophagaceae</taxon>
        <taxon>Ginsengibacter</taxon>
    </lineage>
</organism>
<evidence type="ECO:0000313" key="3">
    <source>
        <dbReference type="Proteomes" id="UP000326903"/>
    </source>
</evidence>
<comment type="caution">
    <text evidence="2">The sequence shown here is derived from an EMBL/GenBank/DDBJ whole genome shotgun (WGS) entry which is preliminary data.</text>
</comment>
<accession>A0A5J5IE57</accession>
<dbReference type="InterPro" id="IPR035937">
    <property type="entry name" value="FPG_N"/>
</dbReference>
<dbReference type="SUPFAM" id="SSF81624">
    <property type="entry name" value="N-terminal domain of MutM-like DNA repair proteins"/>
    <property type="match status" value="1"/>
</dbReference>
<name>A0A5J5IE57_9BACT</name>
<dbReference type="EMBL" id="VYQF01000006">
    <property type="protein sequence ID" value="KAA9037128.1"/>
    <property type="molecule type" value="Genomic_DNA"/>
</dbReference>
<dbReference type="AlphaFoldDB" id="A0A5J5IE57"/>
<evidence type="ECO:0000259" key="1">
    <source>
        <dbReference type="PROSITE" id="PS51068"/>
    </source>
</evidence>